<dbReference type="GO" id="GO:0004177">
    <property type="term" value="F:aminopeptidase activity"/>
    <property type="evidence" value="ECO:0007669"/>
    <property type="project" value="UniProtKB-KW"/>
</dbReference>
<evidence type="ECO:0000313" key="11">
    <source>
        <dbReference type="EMBL" id="HJB79642.1"/>
    </source>
</evidence>
<protein>
    <recommendedName>
        <fullName evidence="10">M18 family aminopeptidase</fullName>
        <ecNumber evidence="10">3.4.11.-</ecNumber>
    </recommendedName>
</protein>
<dbReference type="EC" id="3.4.11.-" evidence="10"/>
<dbReference type="PANTHER" id="PTHR28570">
    <property type="entry name" value="ASPARTYL AMINOPEPTIDASE"/>
    <property type="match status" value="1"/>
</dbReference>
<dbReference type="PANTHER" id="PTHR28570:SF3">
    <property type="entry name" value="ASPARTYL AMINOPEPTIDASE"/>
    <property type="match status" value="1"/>
</dbReference>
<comment type="cofactor">
    <cofactor evidence="1 10">
        <name>Zn(2+)</name>
        <dbReference type="ChEBI" id="CHEBI:29105"/>
    </cofactor>
</comment>
<keyword evidence="6 9" id="KW-0378">Hydrolase</keyword>
<keyword evidence="5 9" id="KW-0479">Metal-binding</keyword>
<dbReference type="Gene3D" id="2.30.250.10">
    <property type="entry name" value="Aminopeptidase i, Domain 2"/>
    <property type="match status" value="1"/>
</dbReference>
<accession>A0A9D2MK36</accession>
<evidence type="ECO:0000256" key="1">
    <source>
        <dbReference type="ARBA" id="ARBA00001947"/>
    </source>
</evidence>
<evidence type="ECO:0000256" key="10">
    <source>
        <dbReference type="RuleBase" id="RU004387"/>
    </source>
</evidence>
<dbReference type="GO" id="GO:0008237">
    <property type="term" value="F:metallopeptidase activity"/>
    <property type="evidence" value="ECO:0007669"/>
    <property type="project" value="UniProtKB-KW"/>
</dbReference>
<dbReference type="EMBL" id="DWXO01000018">
    <property type="protein sequence ID" value="HJB79642.1"/>
    <property type="molecule type" value="Genomic_DNA"/>
</dbReference>
<dbReference type="SUPFAM" id="SSF101821">
    <property type="entry name" value="Aminopeptidase/glucanase lid domain"/>
    <property type="match status" value="1"/>
</dbReference>
<dbReference type="SUPFAM" id="SSF53187">
    <property type="entry name" value="Zn-dependent exopeptidases"/>
    <property type="match status" value="1"/>
</dbReference>
<dbReference type="GO" id="GO:0005737">
    <property type="term" value="C:cytoplasm"/>
    <property type="evidence" value="ECO:0007669"/>
    <property type="project" value="UniProtKB-ARBA"/>
</dbReference>
<comment type="similarity">
    <text evidence="2 9">Belongs to the peptidase M18 family.</text>
</comment>
<reference evidence="11" key="1">
    <citation type="journal article" date="2021" name="PeerJ">
        <title>Extensive microbial diversity within the chicken gut microbiome revealed by metagenomics and culture.</title>
        <authorList>
            <person name="Gilroy R."/>
            <person name="Ravi A."/>
            <person name="Getino M."/>
            <person name="Pursley I."/>
            <person name="Horton D.L."/>
            <person name="Alikhan N.F."/>
            <person name="Baker D."/>
            <person name="Gharbi K."/>
            <person name="Hall N."/>
            <person name="Watson M."/>
            <person name="Adriaenssens E.M."/>
            <person name="Foster-Nyarko E."/>
            <person name="Jarju S."/>
            <person name="Secka A."/>
            <person name="Antonio M."/>
            <person name="Oren A."/>
            <person name="Chaudhuri R.R."/>
            <person name="La Ragione R."/>
            <person name="Hildebrand F."/>
            <person name="Pallen M.J."/>
        </authorList>
    </citation>
    <scope>NUCLEOTIDE SEQUENCE</scope>
    <source>
        <strain evidence="11">CHK192-8294</strain>
    </source>
</reference>
<dbReference type="Proteomes" id="UP000823921">
    <property type="component" value="Unassembled WGS sequence"/>
</dbReference>
<dbReference type="InterPro" id="IPR001948">
    <property type="entry name" value="Peptidase_M18"/>
</dbReference>
<dbReference type="GO" id="GO:0008270">
    <property type="term" value="F:zinc ion binding"/>
    <property type="evidence" value="ECO:0007669"/>
    <property type="project" value="InterPro"/>
</dbReference>
<organism evidence="11 12">
    <name type="scientific">Candidatus Flavonifractor intestinigallinarum</name>
    <dbReference type="NCBI Taxonomy" id="2838586"/>
    <lineage>
        <taxon>Bacteria</taxon>
        <taxon>Bacillati</taxon>
        <taxon>Bacillota</taxon>
        <taxon>Clostridia</taxon>
        <taxon>Eubacteriales</taxon>
        <taxon>Oscillospiraceae</taxon>
        <taxon>Flavonifractor</taxon>
    </lineage>
</organism>
<dbReference type="InterPro" id="IPR023358">
    <property type="entry name" value="Peptidase_M18_dom2"/>
</dbReference>
<proteinExistence type="inferred from homology"/>
<name>A0A9D2MK36_9FIRM</name>
<comment type="caution">
    <text evidence="11">The sequence shown here is derived from an EMBL/GenBank/DDBJ whole genome shotgun (WGS) entry which is preliminary data.</text>
</comment>
<sequence length="433" mass="46330">MDTLHQLMDFISRSPSPYHAVAAAASLLDQAGFARLEECAPWALEWGKGYYTTRNQSSLIAFRLPKTALTGWRMTAAHSDSPTFYIKGDVLEGDKRYLRLSAEGYGGMNCASWLDRPLTVAGRAIVKTARGIESRLVYLDRDLLAIPSLAIHQQRDVNRGHDYNAQKDMQPLYGLAGSPSLTQLVAGELEVAPEDILSADLTLCPRQQPVVLGPAGELFQAPRIDDLGCAYATLEGLLTAAPQDKLGQTYCLFDNEEVGSGTRQGALSSFLPDVLSRIAHVLNLDDQQVRQALTGSMLLSADNGHAVHPNFTEKADPANKVYPNGGVVIKLSANQKYTTTGLTAGLFKAVCLQAGVPVQIFANRADEPGGSTLGNLLSQAVSIPMVDIGMAQLAMHAAVETAGSQDPAYMAKACAAFFQAGFAPAADGVYLFP</sequence>
<dbReference type="PRINTS" id="PR00932">
    <property type="entry name" value="AMINO1PTASE"/>
</dbReference>
<dbReference type="GO" id="GO:0006508">
    <property type="term" value="P:proteolysis"/>
    <property type="evidence" value="ECO:0007669"/>
    <property type="project" value="UniProtKB-KW"/>
</dbReference>
<gene>
    <name evidence="11" type="ORF">H9712_01515</name>
</gene>
<keyword evidence="4 9" id="KW-0645">Protease</keyword>
<evidence type="ECO:0000313" key="12">
    <source>
        <dbReference type="Proteomes" id="UP000823921"/>
    </source>
</evidence>
<reference evidence="11" key="2">
    <citation type="submission" date="2021-04" db="EMBL/GenBank/DDBJ databases">
        <authorList>
            <person name="Gilroy R."/>
        </authorList>
    </citation>
    <scope>NUCLEOTIDE SEQUENCE</scope>
    <source>
        <strain evidence="11">CHK192-8294</strain>
    </source>
</reference>
<dbReference type="Pfam" id="PF02127">
    <property type="entry name" value="Peptidase_M18"/>
    <property type="match status" value="1"/>
</dbReference>
<evidence type="ECO:0000256" key="3">
    <source>
        <dbReference type="ARBA" id="ARBA00022438"/>
    </source>
</evidence>
<evidence type="ECO:0000256" key="9">
    <source>
        <dbReference type="RuleBase" id="RU004386"/>
    </source>
</evidence>
<evidence type="ECO:0000256" key="4">
    <source>
        <dbReference type="ARBA" id="ARBA00022670"/>
    </source>
</evidence>
<evidence type="ECO:0000256" key="8">
    <source>
        <dbReference type="ARBA" id="ARBA00023049"/>
    </source>
</evidence>
<keyword evidence="7 9" id="KW-0862">Zinc</keyword>
<keyword evidence="3 9" id="KW-0031">Aminopeptidase</keyword>
<dbReference type="NCBIfam" id="NF002759">
    <property type="entry name" value="PRK02813.1"/>
    <property type="match status" value="1"/>
</dbReference>
<evidence type="ECO:0000256" key="6">
    <source>
        <dbReference type="ARBA" id="ARBA00022801"/>
    </source>
</evidence>
<dbReference type="Gene3D" id="3.40.630.10">
    <property type="entry name" value="Zn peptidases"/>
    <property type="match status" value="1"/>
</dbReference>
<evidence type="ECO:0000256" key="7">
    <source>
        <dbReference type="ARBA" id="ARBA00022833"/>
    </source>
</evidence>
<dbReference type="AlphaFoldDB" id="A0A9D2MK36"/>
<keyword evidence="8 9" id="KW-0482">Metalloprotease</keyword>
<dbReference type="CDD" id="cd05658">
    <property type="entry name" value="M18_DAP"/>
    <property type="match status" value="1"/>
</dbReference>
<evidence type="ECO:0000256" key="5">
    <source>
        <dbReference type="ARBA" id="ARBA00022723"/>
    </source>
</evidence>
<evidence type="ECO:0000256" key="2">
    <source>
        <dbReference type="ARBA" id="ARBA00008290"/>
    </source>
</evidence>